<dbReference type="RefSeq" id="WP_034824988.1">
    <property type="nucleotide sequence ID" value="NZ_AWFA01000009.1"/>
</dbReference>
<dbReference type="Proteomes" id="UP000249123">
    <property type="component" value="Unassembled WGS sequence"/>
</dbReference>
<accession>A0A062U780</accession>
<name>A0A062U780_9PROT</name>
<dbReference type="InterPro" id="IPR007627">
    <property type="entry name" value="RNA_pol_sigma70_r2"/>
</dbReference>
<evidence type="ECO:0000256" key="1">
    <source>
        <dbReference type="ARBA" id="ARBA00010641"/>
    </source>
</evidence>
<gene>
    <name evidence="8" type="ORF">HY3_10350</name>
</gene>
<sequence length="175" mass="19381">MRSDPDLAADAARGSEAAYAELVRRHQARVRGMARRLTGSASDGDDIAQLTFLKAWQKIGTYTGGTFSAWICTICWREYLQLRRKQKIEIEFDETAEIIPFERTQSDEVGDQMDLTNALQKLTEAQRVCVTLCVAAGLSHREAADATGWPLGTVKSHVMRGVDALRKHLASSQVA</sequence>
<dbReference type="InterPro" id="IPR014284">
    <property type="entry name" value="RNA_pol_sigma-70_dom"/>
</dbReference>
<dbReference type="Gene3D" id="1.10.1740.10">
    <property type="match status" value="1"/>
</dbReference>
<reference evidence="8 9" key="1">
    <citation type="submission" date="2013-04" db="EMBL/GenBank/DDBJ databases">
        <title>Hyphomonas sp. T24B3 Genome Sequencing.</title>
        <authorList>
            <person name="Lai Q."/>
            <person name="Shao Z."/>
        </authorList>
    </citation>
    <scope>NUCLEOTIDE SEQUENCE [LARGE SCALE GENOMIC DNA]</scope>
    <source>
        <strain evidence="8 9">T24B3</strain>
    </source>
</reference>
<keyword evidence="3" id="KW-0731">Sigma factor</keyword>
<keyword evidence="9" id="KW-1185">Reference proteome</keyword>
<dbReference type="GO" id="GO:0003677">
    <property type="term" value="F:DNA binding"/>
    <property type="evidence" value="ECO:0007669"/>
    <property type="project" value="UniProtKB-KW"/>
</dbReference>
<evidence type="ECO:0000313" key="9">
    <source>
        <dbReference type="Proteomes" id="UP000249123"/>
    </source>
</evidence>
<evidence type="ECO:0000256" key="2">
    <source>
        <dbReference type="ARBA" id="ARBA00023015"/>
    </source>
</evidence>
<keyword evidence="4" id="KW-0238">DNA-binding</keyword>
<accession>A0A328JV34</accession>
<comment type="caution">
    <text evidence="8">The sequence shown here is derived from an EMBL/GenBank/DDBJ whole genome shotgun (WGS) entry which is preliminary data.</text>
</comment>
<keyword evidence="2" id="KW-0805">Transcription regulation</keyword>
<dbReference type="InterPro" id="IPR013325">
    <property type="entry name" value="RNA_pol_sigma_r2"/>
</dbReference>
<evidence type="ECO:0000313" key="8">
    <source>
        <dbReference type="EMBL" id="RAN34701.1"/>
    </source>
</evidence>
<feature type="domain" description="RNA polymerase sigma factor 70 region 4 type 2" evidence="7">
    <location>
        <begin position="113"/>
        <end position="164"/>
    </location>
</feature>
<dbReference type="Pfam" id="PF04542">
    <property type="entry name" value="Sigma70_r2"/>
    <property type="match status" value="1"/>
</dbReference>
<evidence type="ECO:0000256" key="3">
    <source>
        <dbReference type="ARBA" id="ARBA00023082"/>
    </source>
</evidence>
<dbReference type="Pfam" id="PF08281">
    <property type="entry name" value="Sigma70_r4_2"/>
    <property type="match status" value="1"/>
</dbReference>
<dbReference type="SUPFAM" id="SSF88946">
    <property type="entry name" value="Sigma2 domain of RNA polymerase sigma factors"/>
    <property type="match status" value="1"/>
</dbReference>
<dbReference type="STRING" id="1280941.HY2_09940"/>
<keyword evidence="5" id="KW-0804">Transcription</keyword>
<dbReference type="GO" id="GO:0006352">
    <property type="term" value="P:DNA-templated transcription initiation"/>
    <property type="evidence" value="ECO:0007669"/>
    <property type="project" value="InterPro"/>
</dbReference>
<dbReference type="InterPro" id="IPR013249">
    <property type="entry name" value="RNA_pol_sigma70_r4_t2"/>
</dbReference>
<dbReference type="GO" id="GO:0016987">
    <property type="term" value="F:sigma factor activity"/>
    <property type="evidence" value="ECO:0007669"/>
    <property type="project" value="UniProtKB-KW"/>
</dbReference>
<comment type="similarity">
    <text evidence="1">Belongs to the sigma-70 factor family. ECF subfamily.</text>
</comment>
<evidence type="ECO:0000259" key="6">
    <source>
        <dbReference type="Pfam" id="PF04542"/>
    </source>
</evidence>
<proteinExistence type="inferred from homology"/>
<protein>
    <recommendedName>
        <fullName evidence="10">RNA polymerase sigma70</fullName>
    </recommendedName>
</protein>
<organism evidence="8 9">
    <name type="scientific">Hyphomonas pacifica</name>
    <dbReference type="NCBI Taxonomy" id="1280941"/>
    <lineage>
        <taxon>Bacteria</taxon>
        <taxon>Pseudomonadati</taxon>
        <taxon>Pseudomonadota</taxon>
        <taxon>Alphaproteobacteria</taxon>
        <taxon>Hyphomonadales</taxon>
        <taxon>Hyphomonadaceae</taxon>
        <taxon>Hyphomonas</taxon>
    </lineage>
</organism>
<dbReference type="eggNOG" id="COG1595">
    <property type="taxonomic scope" value="Bacteria"/>
</dbReference>
<dbReference type="AlphaFoldDB" id="A0A062U780"/>
<dbReference type="PANTHER" id="PTHR43133:SF8">
    <property type="entry name" value="RNA POLYMERASE SIGMA FACTOR HI_1459-RELATED"/>
    <property type="match status" value="1"/>
</dbReference>
<dbReference type="InterPro" id="IPR013324">
    <property type="entry name" value="RNA_pol_sigma_r3/r4-like"/>
</dbReference>
<dbReference type="InterPro" id="IPR039425">
    <property type="entry name" value="RNA_pol_sigma-70-like"/>
</dbReference>
<evidence type="ECO:0000256" key="4">
    <source>
        <dbReference type="ARBA" id="ARBA00023125"/>
    </source>
</evidence>
<evidence type="ECO:0008006" key="10">
    <source>
        <dbReference type="Google" id="ProtNLM"/>
    </source>
</evidence>
<dbReference type="EMBL" id="AWFB01000009">
    <property type="protein sequence ID" value="RAN34701.1"/>
    <property type="molecule type" value="Genomic_DNA"/>
</dbReference>
<evidence type="ECO:0000256" key="5">
    <source>
        <dbReference type="ARBA" id="ARBA00023163"/>
    </source>
</evidence>
<dbReference type="Gene3D" id="1.10.10.10">
    <property type="entry name" value="Winged helix-like DNA-binding domain superfamily/Winged helix DNA-binding domain"/>
    <property type="match status" value="1"/>
</dbReference>
<dbReference type="PANTHER" id="PTHR43133">
    <property type="entry name" value="RNA POLYMERASE ECF-TYPE SIGMA FACTO"/>
    <property type="match status" value="1"/>
</dbReference>
<dbReference type="SUPFAM" id="SSF88659">
    <property type="entry name" value="Sigma3 and sigma4 domains of RNA polymerase sigma factors"/>
    <property type="match status" value="1"/>
</dbReference>
<dbReference type="NCBIfam" id="TIGR02937">
    <property type="entry name" value="sigma70-ECF"/>
    <property type="match status" value="1"/>
</dbReference>
<feature type="domain" description="RNA polymerase sigma-70 region 2" evidence="6">
    <location>
        <begin position="22"/>
        <end position="87"/>
    </location>
</feature>
<evidence type="ECO:0000259" key="7">
    <source>
        <dbReference type="Pfam" id="PF08281"/>
    </source>
</evidence>
<dbReference type="InterPro" id="IPR036388">
    <property type="entry name" value="WH-like_DNA-bd_sf"/>
</dbReference>
<dbReference type="OrthoDB" id="9784272at2"/>